<dbReference type="InParanoid" id="D0NX89"/>
<sequence length="2241" mass="246725">MMARVKREGMAAVINRQRRRVGDANLPAALVRMHAVARTEQIPVMLRDVYRDQTDVALPSLLTKQFGLARRQAVPRVLSNMLNRLHVEAVPALLGRQIETQQTNFVPRTLASLNIKMQRVVPFVLRAIKNEIVARDVATNQATIDNAKLAVINLWRQQGSSPTDLDAWIDDSPTNQERTGFELLPATSSLELSLEAATLLLGSRPSNLRFLLVDYDSVQTATDGLDGPQTTATGFAIWKQVVALNETAIDCVIEGVNNDVAFAADYLTREQLMAIRDYIIVWAQSGIVQRDRQRYWRNAFAKRTISSDRSDPEVDLDLERVGIQAGFSLQPLSTSSGGTTVSADVAQQVWNSSSTNFSFVDPAGFTKWLGIVDGSTTASTSGLLAGVTGITSAEVSAILTWIKALLDDGFIRRRALRHWADGTCTTVMHLTRHNGCLRYDLEPNTDGLQLGFEMNPEAVAELGSGISENARNVLWDVTEGVSFLRPVHSSDTKYYAGWVRAIRTSNYARLIDDSQQLTTLAVTGVSAQAIGRWLRSWAHNELYKFTVYYWWLRSTCWPRVELSETQVGSATVTTGELECKETSTEQEQSTAATSANVSPFFTDVRTYQVTEVTCTTTGPTFTKTQTIYTRQARVFSCDMVSTSLADDQDDGTVGFELAPMAQNDAERISLAAAISLWNPVNELSFRNTQGYEKWVRLATHISEGTNVVAAETQAVADAVNDAIARTCEDSMKGGGSSSGVFNVTLIDTSCTQVTRAHVTKIAAWAKEQSSSQWVKNSLLDQWRRGGAGELDIEPYRDGLQSGLELTTGCETTLFSLSASECSAITSGNGAQYEVPREALDLWDATHAASILSTKGYALWEALAVAVAGNDGTSKDSAQKEIAKLCSSSWEIWMERVFQWLQRWKSNEHLERDVLGHWLYARCPTTPTTDTISEPAPQTSTVSSCTESYTYTLSPGLDEIQRSASRPVSFFNANITQEAALIQPTKTVDVTEVWTKCVALTPSSFTQTVRTRQSRKKYQVCNLLSLNQTTPVDISIEAAQVIWDAQSDFSLLASDSFFKKWYPAIDRSTALLTVQSDLDTLADSSTPSDLSVLYRKGFYKGAVNSLTLPTLAQAKKLWNTASVYSIVKRDVAVDDAGLPTGFRAWEEMYEGMDYEAEHLVAQYSLTEQVIQPATMAHTLNEQERAQLLAAMVAETSLSEAQIRGVARWLFHWATDDSLRDFVLFQWATGDTFRGDSELRLDFGSHLERLYSFPVTSEMSLASLRKLWDVATTGSLLNPASRILWCLINVTGSGGDVRTPCAHLLDGYGVLQTTAFDEFVALVQPSIPTSPINRATADLSVLALSFLKHALGLVVDNLLVIAKWYREVPDSSLFFQVYQLNEWSASRTAASEDPLAFGYDLAFVLPWNTAIARSVSVYDLVANVAYVGAGKTEKTVGECGNSLSLLYTLWDVSNPSSFLHPTGVLSWLSYARGEIDEAELIGSTNPSAKVTKDQQLADSTVSCLCQIVGHWLQSWSSHPSARLFIEEFWIAPLTQGSGSIAHLLPSATDMAKAFPLSKLKPDGQVNAPVFASTTEWWVAAARILLDVSESVALTNPGKGFAMWTTLLVDCFSADRAIKVLSRSLQGRMVAVSSTLSGVSDDVLLAYTVSMIQEQIVPWLIALLDHKVLEKYILERVRLANDDTDNTIAPLTFVDLAAIQFVNGSVTGANYSVRDGSTGRLLLNDSGSRSERFPLEEFVFDAQNGVVVQQTSTFLPGFAELRSFCTESCQDRQFLYDHDIECRFGTDYTLLMSDARNLWTAFGYDDNTLWSWPKLNISGSALESGVPPPSALPKTTRRALLLDAFLAQPFETIERCVAVMETVVEAFDSDWSAQEKQLICVDRTGEADVGPNAVYLQLPGLQSMYDKPVSFVRDLQSYLRYVATKFGYEPNILGLPPRPARKKGSLSSSLAYPTGGYFAASMISQILFASPPSEEGQSSGKTPLWANSTATERGASMFELVAALEDNAALYRKGKSVVGRLLAVDSSTLMNAWGESVELSGVRVTDGSQFTTAVLTGHGENSAKSVEFPPQKLYFYWGYARRVAQISFDSITTRFGASTMRYVMNWTLLPSGLPSGIVSSSALTSPSLNMSFLYDDLPLTLQSSSSSNASSSVFDVDLQTGVVVHRRLVWQLTAHIGDRHVLDAWHSDLAVGWLPMVWIEEEAGIQDVVLTRIRWRRLCYSCRMPVGVHFYSSSTLDSPPFHRP</sequence>
<dbReference type="KEGG" id="pif:PITG_17905"/>
<dbReference type="GeneID" id="9464093"/>
<evidence type="ECO:0000313" key="1">
    <source>
        <dbReference type="EMBL" id="EEY67686.1"/>
    </source>
</evidence>
<organism evidence="1 2">
    <name type="scientific">Phytophthora infestans (strain T30-4)</name>
    <name type="common">Potato late blight agent</name>
    <dbReference type="NCBI Taxonomy" id="403677"/>
    <lineage>
        <taxon>Eukaryota</taxon>
        <taxon>Sar</taxon>
        <taxon>Stramenopiles</taxon>
        <taxon>Oomycota</taxon>
        <taxon>Peronosporomycetes</taxon>
        <taxon>Peronosporales</taxon>
        <taxon>Peronosporaceae</taxon>
        <taxon>Phytophthora</taxon>
    </lineage>
</organism>
<reference evidence="2" key="1">
    <citation type="journal article" date="2009" name="Nature">
        <title>Genome sequence and analysis of the Irish potato famine pathogen Phytophthora infestans.</title>
        <authorList>
            <consortium name="The Broad Institute Genome Sequencing Platform"/>
            <person name="Haas B.J."/>
            <person name="Kamoun S."/>
            <person name="Zody M.C."/>
            <person name="Jiang R.H."/>
            <person name="Handsaker R.E."/>
            <person name="Cano L.M."/>
            <person name="Grabherr M."/>
            <person name="Kodira C.D."/>
            <person name="Raffaele S."/>
            <person name="Torto-Alalibo T."/>
            <person name="Bozkurt T.O."/>
            <person name="Ah-Fong A.M."/>
            <person name="Alvarado L."/>
            <person name="Anderson V.L."/>
            <person name="Armstrong M.R."/>
            <person name="Avrova A."/>
            <person name="Baxter L."/>
            <person name="Beynon J."/>
            <person name="Boevink P.C."/>
            <person name="Bollmann S.R."/>
            <person name="Bos J.I."/>
            <person name="Bulone V."/>
            <person name="Cai G."/>
            <person name="Cakir C."/>
            <person name="Carrington J.C."/>
            <person name="Chawner M."/>
            <person name="Conti L."/>
            <person name="Costanzo S."/>
            <person name="Ewan R."/>
            <person name="Fahlgren N."/>
            <person name="Fischbach M.A."/>
            <person name="Fugelstad J."/>
            <person name="Gilroy E.M."/>
            <person name="Gnerre S."/>
            <person name="Green P.J."/>
            <person name="Grenville-Briggs L.J."/>
            <person name="Griffith J."/>
            <person name="Grunwald N.J."/>
            <person name="Horn K."/>
            <person name="Horner N.R."/>
            <person name="Hu C.H."/>
            <person name="Huitema E."/>
            <person name="Jeong D.H."/>
            <person name="Jones A.M."/>
            <person name="Jones J.D."/>
            <person name="Jones R.W."/>
            <person name="Karlsson E.K."/>
            <person name="Kunjeti S.G."/>
            <person name="Lamour K."/>
            <person name="Liu Z."/>
            <person name="Ma L."/>
            <person name="Maclean D."/>
            <person name="Chibucos M.C."/>
            <person name="McDonald H."/>
            <person name="McWalters J."/>
            <person name="Meijer H.J."/>
            <person name="Morgan W."/>
            <person name="Morris P.F."/>
            <person name="Munro C.A."/>
            <person name="O'Neill K."/>
            <person name="Ospina-Giraldo M."/>
            <person name="Pinzon A."/>
            <person name="Pritchard L."/>
            <person name="Ramsahoye B."/>
            <person name="Ren Q."/>
            <person name="Restrepo S."/>
            <person name="Roy S."/>
            <person name="Sadanandom A."/>
            <person name="Savidor A."/>
            <person name="Schornack S."/>
            <person name="Schwartz D.C."/>
            <person name="Schumann U.D."/>
            <person name="Schwessinger B."/>
            <person name="Seyer L."/>
            <person name="Sharpe T."/>
            <person name="Silvar C."/>
            <person name="Song J."/>
            <person name="Studholme D.J."/>
            <person name="Sykes S."/>
            <person name="Thines M."/>
            <person name="van de Vondervoort P.J."/>
            <person name="Phuntumart V."/>
            <person name="Wawra S."/>
            <person name="Weide R."/>
            <person name="Win J."/>
            <person name="Young C."/>
            <person name="Zhou S."/>
            <person name="Fry W."/>
            <person name="Meyers B.C."/>
            <person name="van West P."/>
            <person name="Ristaino J."/>
            <person name="Govers F."/>
            <person name="Birch P.R."/>
            <person name="Whisson S.C."/>
            <person name="Judelson H.S."/>
            <person name="Nusbaum C."/>
        </authorList>
    </citation>
    <scope>NUCLEOTIDE SEQUENCE [LARGE SCALE GENOMIC DNA]</scope>
    <source>
        <strain evidence="2">T30-4</strain>
    </source>
</reference>
<dbReference type="eggNOG" id="KOG3776">
    <property type="taxonomic scope" value="Eukaryota"/>
</dbReference>
<proteinExistence type="predicted"/>
<dbReference type="HOGENOM" id="CLU_000661_0_0_1"/>
<dbReference type="EMBL" id="DS028181">
    <property type="protein sequence ID" value="EEY67686.1"/>
    <property type="molecule type" value="Genomic_DNA"/>
</dbReference>
<accession>D0NX89</accession>
<keyword evidence="2" id="KW-1185">Reference proteome</keyword>
<dbReference type="OrthoDB" id="514335at2759"/>
<name>D0NX89_PHYIT</name>
<dbReference type="OMA" id="RDRQRYW"/>
<dbReference type="VEuPathDB" id="FungiDB:PITG_17905"/>
<protein>
    <submittedName>
        <fullName evidence="1">Uncharacterized protein</fullName>
    </submittedName>
</protein>
<dbReference type="RefSeq" id="XP_002896239.1">
    <property type="nucleotide sequence ID" value="XM_002896193.1"/>
</dbReference>
<evidence type="ECO:0000313" key="2">
    <source>
        <dbReference type="Proteomes" id="UP000006643"/>
    </source>
</evidence>
<gene>
    <name evidence="1" type="ORF">PITG_17905</name>
</gene>
<dbReference type="STRING" id="403677.D0NX89"/>
<dbReference type="Proteomes" id="UP000006643">
    <property type="component" value="Unassembled WGS sequence"/>
</dbReference>